<sequence>MILSVSRRTDIPAFYSDWFFNRIKEGFVLVKNPFNSKQVSKVILNPKVIDCIVFWTKNPKKMMNRLDEIKEYNYYFQFTLNSYDKTLETNVPEKKYLINTFIELSKRIGKDRVIWRYDPIILTDKFTKDYHYKWFEYLSKRLCPYTNKCIISFLDLYRKTERNLKEINILPIDKDDMFELAEKFSKIASKYNVTIETCSEEIDLSKFNINHGKCIDDRLISKISGEKLSIDKDPNQRKVCGCVKSIDIGAYNTCNHVCLYCYANFNRDAAEKNLLKHNKKSPLLIGELCGDEKVIDRKMKSYRDGQLSFYRK</sequence>
<organism evidence="1 2">
    <name type="scientific">Clostridium autoethanogenum DSM 10061</name>
    <dbReference type="NCBI Taxonomy" id="1341692"/>
    <lineage>
        <taxon>Bacteria</taxon>
        <taxon>Bacillati</taxon>
        <taxon>Bacillota</taxon>
        <taxon>Clostridia</taxon>
        <taxon>Eubacteriales</taxon>
        <taxon>Clostridiaceae</taxon>
        <taxon>Clostridium</taxon>
    </lineage>
</organism>
<reference evidence="2" key="1">
    <citation type="journal article" date="2014" name="Biotechnol. Biofuels">
        <title>Comparison of single-molecule sequencing and hybrid approaches for finishing the genome of Clostridium autoethanogenum and analysis of CRISPR systems in industrial relevant Clostridia.</title>
        <authorList>
            <person name="Brown S.D."/>
            <person name="Nagaraju S."/>
            <person name="Utturkar S."/>
            <person name="De Tissera S."/>
            <person name="Segovia S."/>
            <person name="Mitchell W."/>
            <person name="Land M.L."/>
            <person name="Dassanayake A."/>
            <person name="Kopke M."/>
        </authorList>
    </citation>
    <scope>NUCLEOTIDE SEQUENCE [LARGE SCALE GENOMIC DNA]</scope>
    <source>
        <strain evidence="2">DSM 10061</strain>
    </source>
</reference>
<accession>A0ABN4B9L4</accession>
<dbReference type="RefSeq" id="WP_013238598.1">
    <property type="nucleotide sequence ID" value="NC_022592.1"/>
</dbReference>
<gene>
    <name evidence="1" type="ORF">CAETHG_0021</name>
</gene>
<evidence type="ECO:0000313" key="2">
    <source>
        <dbReference type="Proteomes" id="UP000017590"/>
    </source>
</evidence>
<dbReference type="Proteomes" id="UP000017590">
    <property type="component" value="Chromosome"/>
</dbReference>
<proteinExistence type="predicted"/>
<keyword evidence="2" id="KW-1185">Reference proteome</keyword>
<dbReference type="EMBL" id="CP006763">
    <property type="protein sequence ID" value="AGY74258.1"/>
    <property type="molecule type" value="Genomic_DNA"/>
</dbReference>
<name>A0ABN4B9L4_9CLOT</name>
<dbReference type="InterPro" id="IPR014998">
    <property type="entry name" value="DUF1848"/>
</dbReference>
<evidence type="ECO:0000313" key="1">
    <source>
        <dbReference type="EMBL" id="AGY74258.1"/>
    </source>
</evidence>
<protein>
    <submittedName>
        <fullName evidence="1">DUF1848 domain-containing protein</fullName>
    </submittedName>
</protein>
<dbReference type="Pfam" id="PF08902">
    <property type="entry name" value="DUF1848"/>
    <property type="match status" value="1"/>
</dbReference>